<dbReference type="PROSITE" id="PS00012">
    <property type="entry name" value="PHOSPHOPANTETHEINE"/>
    <property type="match status" value="4"/>
</dbReference>
<dbReference type="Gene3D" id="3.30.559.10">
    <property type="entry name" value="Chloramphenicol acetyltransferase-like domain"/>
    <property type="match status" value="7"/>
</dbReference>
<dbReference type="InterPro" id="IPR029058">
    <property type="entry name" value="AB_hydrolase_fold"/>
</dbReference>
<dbReference type="GO" id="GO:0072330">
    <property type="term" value="P:monocarboxylic acid biosynthetic process"/>
    <property type="evidence" value="ECO:0007669"/>
    <property type="project" value="UniProtKB-ARBA"/>
</dbReference>
<organism evidence="9 10">
    <name type="scientific">Rhodococcus pyridinivorans SB3094</name>
    <dbReference type="NCBI Taxonomy" id="1435356"/>
    <lineage>
        <taxon>Bacteria</taxon>
        <taxon>Bacillati</taxon>
        <taxon>Actinomycetota</taxon>
        <taxon>Actinomycetes</taxon>
        <taxon>Mycobacteriales</taxon>
        <taxon>Nocardiaceae</taxon>
        <taxon>Rhodococcus</taxon>
    </lineage>
</organism>
<keyword evidence="5" id="KW-0677">Repeat</keyword>
<dbReference type="eggNOG" id="COG1020">
    <property type="taxonomic scope" value="Bacteria"/>
</dbReference>
<dbReference type="NCBIfam" id="TIGR01733">
    <property type="entry name" value="AA-adenyl-dom"/>
    <property type="match status" value="6"/>
</dbReference>
<dbReference type="Pfam" id="PF13193">
    <property type="entry name" value="AMP-binding_C"/>
    <property type="match status" value="5"/>
</dbReference>
<dbReference type="FunFam" id="3.40.50.980:FF:000001">
    <property type="entry name" value="Non-ribosomal peptide synthetase"/>
    <property type="match status" value="4"/>
</dbReference>
<dbReference type="Pfam" id="PF00501">
    <property type="entry name" value="AMP-binding"/>
    <property type="match status" value="6"/>
</dbReference>
<feature type="compositionally biased region" description="Low complexity" evidence="7">
    <location>
        <begin position="19"/>
        <end position="31"/>
    </location>
</feature>
<dbReference type="Proteomes" id="UP000018781">
    <property type="component" value="Chromosome"/>
</dbReference>
<dbReference type="InterPro" id="IPR036736">
    <property type="entry name" value="ACP-like_sf"/>
</dbReference>
<evidence type="ECO:0000256" key="3">
    <source>
        <dbReference type="ARBA" id="ARBA00022450"/>
    </source>
</evidence>
<reference evidence="9 10" key="1">
    <citation type="journal article" date="2014" name="Genome Announc.">
        <title>Complete Genome of Rhodococcus pyridinivorans SB3094, a Methyl-Ethyl-Ketone-Degrading Bacterium Used for Bioaugmentation.</title>
        <authorList>
            <person name="Dueholm M.S."/>
            <person name="Albertsen M."/>
            <person name="D'Imperio S."/>
            <person name="Tale V.P."/>
            <person name="Lewis D."/>
            <person name="Nielsen P.H."/>
            <person name="Nielsen J.L."/>
        </authorList>
    </citation>
    <scope>NUCLEOTIDE SEQUENCE [LARGE SCALE GENOMIC DNA]</scope>
    <source>
        <strain evidence="9 10">SB3094</strain>
    </source>
</reference>
<dbReference type="FunFam" id="1.10.1200.10:FF:000016">
    <property type="entry name" value="Non-ribosomal peptide synthase"/>
    <property type="match status" value="4"/>
</dbReference>
<dbReference type="Gene3D" id="3.30.559.30">
    <property type="entry name" value="Nonribosomal peptide synthetase, condensation domain"/>
    <property type="match status" value="8"/>
</dbReference>
<sequence>MVPVTRDHTIERGSDRGAARPAAPGSAPARDVGGHTPITANNIAFGGDMSLRHRRPQIPAGAFPLSSAQRAIWFAQQLAPEVPVCIAQYVDLRGAPDLDLLRRCGYRAGAEFRSAYLRVVDVDGEPVQYVDPTVEDRNGIPLLDFRGEPDPMAAAHEWMTADYATPVDLANDLLVNMTILQVADDRFLWYARIHHVALDGFAAMTMVNRIAALYTAEIDGREPEPSKAADLRALYDWDREYRTSERYRTDRDYWIERVAGLEDGSTLAQRDAPTAAVSLLSSHTLPDDLVDALTAVDDEPGLSSTAAVIAAFACYLARMTGRDDVMINLPVFARTTAMARRSGGMLVNTAPLHIFLEPDDTRTDLVRRVQLELTGALRHQRFSLEDIRRETGAAGDPYRYAGPMVNVMLFRQEIVLGDIRGEFHIMTSGPVEDLLVNIYQSGDPARTFLDFRGNPHRYDEDELRAHHDRFVELLDDFLRSAPDRAVAVIHPASVTLGEQRRRAAADAGFWRQQLADAAERLELPRPVTAPADDTPADVEDRLAVTAAALAARFATTEGDAPDTTVAAVLHAATAALIARLTGHDDVLVGVARDGRVLPLRVELDPAEPFAELVRRVRTLGADLAAHAEVDPAVLAGLAPACPVVLTLDDPTSAPADAVLRVTIDTTGTALQVRTGYRPDRVDAHTATTTGRRLGRALTAVLTDPHLPIGDLPFVGSDEVAGLVPAHGDPARSAQTLPEILCAVAAVVPDTEAVVCEDRRMTYGELDAWSNRLARVLIDAGAGPETFVAVGITRSLESVAVIWAIAKSGAAFVPVDPKYPAERIEYMLTDSGAILGLTTAAHRDELPDTVPWLVLDPDLDARIAQASDEPITDDDRPATLLFDHPAYLIYTSGSTGRPKGVVVPHRGLANLSATLHTRLAPPPAARVSHFSSPSFDASIFEYMTAFAIGATLVVVPAHIYGGDELAALLRREQVTHLFSTPAALASVDPTGVECEAVTVAGEACPPELVARWAPGRRMYNAYGPTETTIVCNITDMLVPGETVTIGHPVCGIDELILDGRLHPVPVGIAGELYIAGPGVTRGYHDRPGLTATRFVADPFGPPGSRMYRTGDVTRWRIRDPHRPARSVTVEYLGRSDFQVKIRGFRIELGEIDAALSDRPDVAFAVTLGRAAPSGEQMLVSYVLPDAGCTLDPEQLAAALAARLPAHMVPAAIMVLDEIPLTAVGKLDRTALPEPVFAGAGGAAAMSPTETALAAIFADQLGVAEVGADDSFFELGGNSLVATRVISRINDAFGTDLGVRSLFEAPTVRALAANLPAGDDVDRPAPAPVLPRPDRIPVSAAQQRLWFVDQLDPSSAAYNIPIALRLRGALDHAALVAATRDVLDRHEALRTVYPATPAGPIQQVLPVDALALDLTPTVTDDLDADVAAVVAAGFDVTVDPPLRMRLFRVAGDEHVLAVVVHHIAADGASLAPLSRDLVTAYAARAAGTAPDWAPLPLQYADYTLWFADLLGDVDDPTSRAARQLEYWREILTGAPDLLALPTDRPRPPQQSFRGASVDVEITPELYGRIRQLAHAHTATEFMVVHAALAVLLARLSGGDDIVVGTPVAGRSHRHLDDLVGMFVNTVALRTAVPADLSFADFLAAVRDTDLAAFAHTDLPFDRLVDAVVPARSAAYSPLFQVMLAFSDTTGAHLTLPGLDVDIAEIDTHTTKFDLHLQLGAVADGDGRTHALRGALSYATDLFDPATAAAIGQRLVGLLETVTADPAVPVGDVELLTADERRTVLDTWNATTADTGPATTLGELVAAQVAATPHAPAVTVDGHTLGYAEFDAVTNRLARRLLRAGAGPDRVIALAAPRSLDLLVGMYAIVKSGAAYLPLDPEHPAERLRYVLDTAAPRAVLTTSDVADALPDTGAEVLRIDRLDLADESPAALTSADRPEPTGAHLAYVIFTSGSTGRPKGVAVPHAAIANRLRWMQHTYPLTADDTVVQKTPATFDVSVWEFFWPLQVGARLAVAAPGGHRDPGYLLRLFAEERVTVAHFVPSMLAVFVDALHGRGREPLALRHVFASGEALPAETAAALREALPHTALHNLYGPTEAAVDVTAWTTTDTGAGSVPIGRPVWNTRAYVLDARLHPVPAGAAGELYLAGIQLARGYLDRPGLSADRFVADPFGAPGERMYRTGDLATRRADGALMYLGRTDFQVKIRGLRIELGEIEQVLRAREEIGQAVVLVHHGADDRLTGYLVPTPGRSIDTAAVTADLAAHLPDYMVPAALVVLDALPVGPNGKLDRNALPAPPAPTAAGGYRAPRTPTEQLVATVFADLLGVDRVGADDHFLDLGGTSLLAMRAAARLAADTGGELGIREIFDHPVVADLAAHLDQPDRTGAGRGAPVAGPRPDPVPLSPAQQRMWFINQFDTTSPAYNIAVALRLSGRLDQAALQHAIGDVVARHESLRTRYPLTDDGPVQVVVPTGAAVPDLVMLTVDDGTDLDSELTPILAAGFDVATEIPTRIRVLALAEDEHVLVLVAHHIAADGFSMGPLARDVIAAYSARHAGQTPPWTPLPVQYVDYTLWQHRVLGDDTDPTSLAAEQLRFWRATLTGAPELLELPLDRPRPVQPSRRGARIPFTLDAAAHRRLLDIARAHDASVFMLVHAALTVLLARLSGSDDIVVGTPVAGRGHRALDDLVGMFVNTVVLRARVDDDEPFTALLDRIRTGDLTAFGHTEVPFERLVEVLDPPRSTAYTPLFQVLLEFQDTERPEIELPDLSVRVLDLDPMLALFDLQLSIAETTDADGPAGIRASFTYATDLFDPATVASFADRFVRIVEAITDTPDIAVGNIDIVTDRELADLAPARGLPPVSPQLWPELLTSIAAILPDAVALRFADRQITYAELDAWSTRVARLLVDEHRIGPETVVALALTRSLESVAVVWAVTKTGAAFVPVDPAYPPERVSYMLTDSAAALGITTAAHRDALPAEVPWLVLDDDAVAARIAATSDAPITDADRTAALHFDHPAYLIYTSGSTGRPKGVVVTHRGMTNLNAEVRSHFTITHQARVSHLASPSFDASIFEFTKAFCAGATLVIVPPDIYGGDELARLLREEKVTHAFITPTALASLDPTGLDDLEVLVVAGEACPPELVARWAPGRRMFNGYGPSEATIETSVSPQLRPGHTVTIGGPAVGFHQTVLDDRLRPVPVGVAGELYIAGPGVARGYHRRPDLTAARFVADPYGTPGERMYRTGDVVRWRHDGTVEYLGRSDFQVKVRGFRIELGEIDAALTAHDAIAFAHTIGHPAPSGDTVLVSYILPDTTDTTATQIDPRALRAWAAARLPGHMVPAAVVVLDELPLTPVGKLDRRALPVPDLTRLGGDYRPPSTDLEATVAEIVAEVLGHPQVSVDDNFFDLGGNSLIATRVVARLNAALGTDAGVRALFEAPTVRALAARILDDHGGHGRVPLVAADRPERLPLSPAQQRMWFVNQFDTTSAAYNIPLAIRLSGRLDVAALTGAVRDVLDRHESLRTWYPGDEQGPRQVVVDTDRVLPALTARPVTGDDLPTDLADFVGAGFDVAAAVPVRLRLWRLDEHAHVLAVVVHHIAADGSSMAPLARDLMLAYTARTGGTDPDRSPLPVQYADYALWQRRLLGDPDDPTSLAAAQLRFWRDTLADAPELLPLPTDRPRPTQRSFHGALHRFTVPADVQRRLEALAAEHDTTVFMAVHAAFAALLARLTGTSDIVIGSPVAGRGHRALDDLVGMFVNTVVLRTPVDGALSFTDHLHRTREIDLAAFGHTELPFETLVDVLAPARETDRSPLFQVVLEYGNTERAHLVLPELEVDALDPELPVAKFDLQLTLQDPDPTGTGESDGMPAAFTYATDLFDPDTVASFAQRLVRLLDAVTADPHRPIGDVDLLTDDERPTAPAPLRPATASVLGSASASLLDLYARGAGLDPAAIAVTAPDGTLRYDELTDRVQRLARLLVEHGAGPDRLVAVALPRGTDLIVALLAVLHSGAAYLPIDVAFPPDRLAYMFDDAAPVCLLTTADHATALPPHTPPIVDLHDPAVRTRLDEMPSGGDGLPRVHPEAAAYVIYTSGSTGRPKGVMVPHRTVVTLLTDTTEMFGFDASDVWTLFHSYAFDFSVWELWGALAHGGRLVVVDHHTARNPQEFLALLRRERVTVLNQTPTAFYQLIDADRAAGTDLPALRRVIFGGEALDFGQLDRWYRRHDDTAPTLVNMYGITETTVHVTARTITRELAATAAASLIGPPLPSLRLHILDNRLHPVPTGVIGELYVSGAQLSRGYLHRPDPTATRFVADPHGAPGDRIYRTGDLARRTRDGEIEYLGRADFQVQLRGFRIELGEIEAALLRAPGVGRAVVVVHTDPTSGTDRLVGYAVPEPGHDLDVDVVLDHAAGELAAYMLPSTLMVLDTLPVTATGKLDRRALPAPDFAARTTVSRAPARGHETVLVELFAQVLGLPTVGVDDSFFALGGDSIMSIQLVSRAKAAGLDLTPREVFEHKTPAALAAVVGTATPTETLAELPGGGVGDMPLPPIAHWMLDRGGSIGRYSQALLLRLPTGLDAATLRAIVTAVLDRHDMLRVHLHAVPDVPGGHVLHVPAPGSVDVDTVIHRVPVTSAADSDDFFALAAAELDAAADRLDPHSGRVVQLVWFDATSGAGRLLIVIHHLAVDGVSWRILVPDLAAAWAAAAADGATSGALLPLHTGTSVRRWAHALRDAAPTRRTELDFWRAMLDGPNPPLGHRPFDPVRDTNATVITVATELPTSVTEALLTAVPNAFHGAVDHGLLTALALAVAAWRRDRGHHPAQLLLNLEGHGRDSNAAAGADLSGTVGWFTTIHPLRLDLTGIDLDDALAAGPAAGRAVKTVKEHLAAVPDHGTGFGLLRYLDPDTATELANAPTPQVSFNYLGRPTAGVTDTDTPWLPIDGFPHGGAQSPDMPAAAVLDINAVTTDTPTGPVLEVHWSYPAGLLDDTDVTALAHHFATAATALTRHTRSPHAGGLTPSDLPLVRLHQDVIERLEQRYGPLDTVWPTAPLQTGLLFHALLAGDRPDAYIVQLVLDLRGEVDTSRMRRSLQLLLDRHPALRAAFPAAGDGHVQVIPTHVEVPFTVADTSDDPDPDDAAAQLLALDRRTRFDTETTPLLRATVVHTGPGRHLLALTNHHLLLDGWSTPVLIRELLMLYATDADQRALPPAPHYGSYLTWLADRDPEASLDAYRRALAGVDEPTLLAPQHRPGTTAGISEDLDLDLDTALSVRLHDTATARGVTVNTLVQTAWGVVLGALTGRTDVVFGATVSGRPPQIPGIEAMVGLFINTVPVRITVRPDDTVGALVDRVQAEQVALLDHHHLDLGTLDRHLGAAVRFDTLTVFESYPVERAGLDRDTDLGGMRVADITGRDAAHYPLSVVVHTDTAVHLRMKYLPEVFDRDAVAAIAARITAVLDALTGDPAAPITALPALTATEQDALLPVHGPAGGSDAALPQLLAATAAAHPDRPALREGERVLTYRELDERSTRLARVLLRRGAGPETFVALGIARSVESVTAMWAITKTGAAFVPVDPRYPAERVAFMLDDCGATVGVTTTAHRDRLPDTVPWLLLDDLDRDAAGGDTTTIDDTDRPVALRLDHPAYLIYTSGSTGRPKGVITTHRSLDNFARDQRSRFGAGPGARVMHVSSPSFDASIFEYLLAFGSGAELVIVPPHIVGGAELGALLREQRVTHGFITPAALASLDPADPTDLTDLAVGGEAWPADLQATWAPGRRLVDAYGPTETTIMAAISDPLGVDDPLTLGGPLRGVHAVVLDTALRPVPFGAVGELYLAGWGLARGYHARPALTAARFVADPYGAPGERMYRTGDLVRWVGDLDRRDLRIEYVGRSDFQIKIRGFRVELGEIDAVLAAHPAVGFAATVAHRAPSGETVLVAHLHPAPGADIDHSAVKYHVSEHLPAHMVPTVISVLDEIPLTPVGKLDRAALPAPNLTAGTGDRPAPTDPLESLVADELADVLGLDRLGVDDNFFDLGGNSLLATRAVARLGDRLGRPVPVRALFEAPTVAALAAHLDHRPTTEVEEPTADTTSGPIAGPRPEHIPLSPAQQRLWFINQFDPTSAAYNIPLAIRLSGHLSPAALGAALHDVLARHESLRTIYPASAAGPHQRILAAADAPLPLDVVPAGEDTVHTAIADFLGAGFDVTVDIPVRARVFSFGRDDHLAVLVVHHIAADGGSTGPLARDLMIAYAARSRGETPAFGPLPVQYADYTLWQLDRLGDPDDPGTLAADQTTYWQQRLAGLPEVLPLPTDRPRPPQQSFRGDITRFTVDADLLARLQQLAAVRHSTVFMTVHAAFAVLLARLSGSDDIAVGSPVAGRGHRALDDLVGMFVNTVVLRTAVPAQASFTELLTAVTDSDLDAFAHADLPFDRVVDALAPTRSTAHSPLFQVSIEFHTAELPAVELPHLSVQGVALDPTVCNFDLELLIGENAEGGLDAAFVYATDLFDAETVRGFADRFTRLLHAIAADPHRPVGDLDLLTAAEHTALVPAIGPQAEPAVLWPHLLDTAVATAPDAVAVVDDDRQVTYRELDARAHRLARRLLDRGAGPEQVIALAIPRSLESVTAVWATVRSGAAFVPVDPTYPADRITFMLDDSAARIGITVAAHRDALPDEVDWLVLDDLDLTAGPLAPIDDADRPTVLRPDQPAYLIYTSGSTGRPKGVAVTHRGLASLAREERDRLQVTAAARVSHLASPSFDASIFEQMMALCAAATLVIVPPHVYGGDDLAAVLRAQRVSHAFITPTALSSLDPHTVPELHTLLVAGEALPPELVARWAPSRRVIDAYGPTEATIMTSLGEPLTVGEPVTIGTPSRGFHALVLDGRLQPVPAGVAGELYVAGPGLARGYHDRPALTAARFVPDPTGTGERMYRTGDLVRWTTDHRLDYVGRTDFQVKIRGFRVELGEIDATLTAHPQVVFAHTLGHTAPSGQTVPVSYLRLAPDTDITAAEVKTFVAQHLPPHMVPAVITVLDDIPLTPAGKLDRAALPAPDFTAPVGDYRAPRTDLEKLVTDLFAEHLGLDRVGVDDDFFDLGGTSLLATRLLPALGERLGRRVPIASIFTHPTPAELAAHLSSGESEESNGIDEAFRVLVPLRPGTGTALFCVHPAAGLAWPYSTLAHRLDDDRPVYGLQLPALSGGPRHDTITALARHYVREIRRVQPHGPYHLLGWSLGGVVAHAVAVELRRDGEIVDTLALLDSHLMVGASPAVGTRDMLRDLGLPVDDGEPSFEHAAAVLDEAFGGGTGLTAAHLERLHAGSTDTARAARRHEPDTFDGDALFFTAARSETPVPAVAAWHNVIAGEIHQYRLDCDHHEMVSARAVETIVAVLSARLTESDAALRRWGRVAVQVAGRNGDRRN</sequence>
<dbReference type="GO" id="GO:0044550">
    <property type="term" value="P:secondary metabolite biosynthetic process"/>
    <property type="evidence" value="ECO:0007669"/>
    <property type="project" value="UniProtKB-ARBA"/>
</dbReference>
<evidence type="ECO:0000256" key="7">
    <source>
        <dbReference type="SAM" id="MobiDB-lite"/>
    </source>
</evidence>
<dbReference type="SUPFAM" id="SSF53474">
    <property type="entry name" value="alpha/beta-Hydrolases"/>
    <property type="match status" value="1"/>
</dbReference>
<keyword evidence="3" id="KW-0596">Phosphopantetheine</keyword>
<dbReference type="Gene3D" id="3.30.300.30">
    <property type="match status" value="6"/>
</dbReference>
<dbReference type="CDD" id="cd17643">
    <property type="entry name" value="A_NRPS_Cytc1-like"/>
    <property type="match status" value="1"/>
</dbReference>
<dbReference type="GO" id="GO:0043041">
    <property type="term" value="P:amino acid activation for nonribosomal peptide biosynthetic process"/>
    <property type="evidence" value="ECO:0007669"/>
    <property type="project" value="TreeGrafter"/>
</dbReference>
<dbReference type="GO" id="GO:0008610">
    <property type="term" value="P:lipid biosynthetic process"/>
    <property type="evidence" value="ECO:0007669"/>
    <property type="project" value="UniProtKB-ARBA"/>
</dbReference>
<dbReference type="SMART" id="SM00823">
    <property type="entry name" value="PKS_PP"/>
    <property type="match status" value="6"/>
</dbReference>
<feature type="domain" description="Carrier" evidence="8">
    <location>
        <begin position="5987"/>
        <end position="6062"/>
    </location>
</feature>
<dbReference type="InterPro" id="IPR020845">
    <property type="entry name" value="AMP-binding_CS"/>
</dbReference>
<evidence type="ECO:0000259" key="8">
    <source>
        <dbReference type="PROSITE" id="PS50075"/>
    </source>
</evidence>
<dbReference type="HOGENOM" id="CLU_222740_0_0_11"/>
<dbReference type="PROSITE" id="PS50075">
    <property type="entry name" value="CARRIER"/>
    <property type="match status" value="6"/>
</dbReference>
<dbReference type="FunFam" id="2.30.38.10:FF:000001">
    <property type="entry name" value="Non-ribosomal peptide synthetase PvdI"/>
    <property type="match status" value="2"/>
</dbReference>
<feature type="domain" description="Carrier" evidence="8">
    <location>
        <begin position="3368"/>
        <end position="3443"/>
    </location>
</feature>
<dbReference type="GO" id="GO:0005829">
    <property type="term" value="C:cytosol"/>
    <property type="evidence" value="ECO:0007669"/>
    <property type="project" value="TreeGrafter"/>
</dbReference>
<dbReference type="CDD" id="cd19540">
    <property type="entry name" value="LCL_NRPS-like"/>
    <property type="match status" value="4"/>
</dbReference>
<feature type="domain" description="Carrier" evidence="8">
    <location>
        <begin position="4445"/>
        <end position="4519"/>
    </location>
</feature>
<dbReference type="GO" id="GO:0031177">
    <property type="term" value="F:phosphopantetheine binding"/>
    <property type="evidence" value="ECO:0007669"/>
    <property type="project" value="InterPro"/>
</dbReference>
<dbReference type="Gene3D" id="3.40.50.12780">
    <property type="entry name" value="N-terminal domain of ligase-like"/>
    <property type="match status" value="1"/>
</dbReference>
<dbReference type="InterPro" id="IPR020806">
    <property type="entry name" value="PKS_PP-bd"/>
</dbReference>
<dbReference type="SMART" id="SM01294">
    <property type="entry name" value="PKS_PP_betabranch"/>
    <property type="match status" value="1"/>
</dbReference>
<dbReference type="InterPro" id="IPR001031">
    <property type="entry name" value="Thioesterase"/>
</dbReference>
<dbReference type="Gene3D" id="3.40.50.980">
    <property type="match status" value="10"/>
</dbReference>
<dbReference type="PANTHER" id="PTHR45527:SF1">
    <property type="entry name" value="FATTY ACID SYNTHASE"/>
    <property type="match status" value="1"/>
</dbReference>
<dbReference type="GO" id="GO:0003824">
    <property type="term" value="F:catalytic activity"/>
    <property type="evidence" value="ECO:0007669"/>
    <property type="project" value="InterPro"/>
</dbReference>
<comment type="cofactor">
    <cofactor evidence="1">
        <name>pantetheine 4'-phosphate</name>
        <dbReference type="ChEBI" id="CHEBI:47942"/>
    </cofactor>
</comment>
<feature type="region of interest" description="Disordered" evidence="7">
    <location>
        <begin position="1"/>
        <end position="37"/>
    </location>
</feature>
<name>V9XD32_9NOCA</name>
<dbReference type="InterPro" id="IPR001242">
    <property type="entry name" value="Condensation_dom"/>
</dbReference>
<dbReference type="NCBIfam" id="NF004282">
    <property type="entry name" value="PRK05691.1"/>
    <property type="match status" value="7"/>
</dbReference>
<gene>
    <name evidence="9" type="ORF">Y013_04265</name>
</gene>
<dbReference type="Gene3D" id="2.30.38.10">
    <property type="entry name" value="Luciferase, Domain 3"/>
    <property type="match status" value="5"/>
</dbReference>
<dbReference type="Pfam" id="PF00668">
    <property type="entry name" value="Condensation"/>
    <property type="match status" value="8"/>
</dbReference>
<dbReference type="InterPro" id="IPR020802">
    <property type="entry name" value="TesA-like"/>
</dbReference>
<dbReference type="EMBL" id="CP006996">
    <property type="protein sequence ID" value="AHD19944.1"/>
    <property type="molecule type" value="Genomic_DNA"/>
</dbReference>
<dbReference type="InterPro" id="IPR006162">
    <property type="entry name" value="Ppantetheine_attach_site"/>
</dbReference>
<dbReference type="SUPFAM" id="SSF52777">
    <property type="entry name" value="CoA-dependent acyltransferases"/>
    <property type="match status" value="15"/>
</dbReference>
<dbReference type="PATRIC" id="fig|1435356.3.peg.853"/>
<evidence type="ECO:0000256" key="6">
    <source>
        <dbReference type="ARBA" id="ARBA00023194"/>
    </source>
</evidence>
<evidence type="ECO:0000313" key="9">
    <source>
        <dbReference type="EMBL" id="AHD19944.1"/>
    </source>
</evidence>
<dbReference type="InterPro" id="IPR010071">
    <property type="entry name" value="AA_adenyl_dom"/>
</dbReference>
<dbReference type="UniPathway" id="UPA00011"/>
<evidence type="ECO:0000313" key="10">
    <source>
        <dbReference type="Proteomes" id="UP000018781"/>
    </source>
</evidence>
<dbReference type="FunFam" id="3.40.50.980:FF:000002">
    <property type="entry name" value="Enterobactin synthetase component F"/>
    <property type="match status" value="2"/>
</dbReference>
<feature type="domain" description="Carrier" evidence="8">
    <location>
        <begin position="7041"/>
        <end position="7116"/>
    </location>
</feature>
<dbReference type="NCBIfam" id="TIGR01720">
    <property type="entry name" value="NRPS-para261"/>
    <property type="match status" value="1"/>
</dbReference>
<evidence type="ECO:0000256" key="2">
    <source>
        <dbReference type="ARBA" id="ARBA00006432"/>
    </source>
</evidence>
<evidence type="ECO:0000256" key="5">
    <source>
        <dbReference type="ARBA" id="ARBA00022737"/>
    </source>
</evidence>
<dbReference type="InterPro" id="IPR045851">
    <property type="entry name" value="AMP-bd_C_sf"/>
</dbReference>
<dbReference type="PROSITE" id="PS00455">
    <property type="entry name" value="AMP_BINDING"/>
    <property type="match status" value="6"/>
</dbReference>
<dbReference type="GO" id="GO:0017000">
    <property type="term" value="P:antibiotic biosynthetic process"/>
    <property type="evidence" value="ECO:0007669"/>
    <property type="project" value="UniProtKB-KW"/>
</dbReference>
<accession>V9XD32</accession>
<evidence type="ECO:0000256" key="1">
    <source>
        <dbReference type="ARBA" id="ARBA00001957"/>
    </source>
</evidence>
<dbReference type="InterPro" id="IPR010060">
    <property type="entry name" value="NRPS_synth"/>
</dbReference>
<dbReference type="InterPro" id="IPR025110">
    <property type="entry name" value="AMP-bd_C"/>
</dbReference>
<dbReference type="FunFam" id="3.30.300.30:FF:000010">
    <property type="entry name" value="Enterobactin synthetase component F"/>
    <property type="match status" value="1"/>
</dbReference>
<dbReference type="FunFam" id="1.10.1200.10:FF:000005">
    <property type="entry name" value="Nonribosomal peptide synthetase 1"/>
    <property type="match status" value="1"/>
</dbReference>
<dbReference type="SMART" id="SM00824">
    <property type="entry name" value="PKS_TE"/>
    <property type="match status" value="1"/>
</dbReference>
<dbReference type="SUPFAM" id="SSF47336">
    <property type="entry name" value="ACP-like"/>
    <property type="match status" value="6"/>
</dbReference>
<dbReference type="SUPFAM" id="SSF56801">
    <property type="entry name" value="Acetyl-CoA synthetase-like"/>
    <property type="match status" value="6"/>
</dbReference>
<dbReference type="PANTHER" id="PTHR45527">
    <property type="entry name" value="NONRIBOSOMAL PEPTIDE SYNTHETASE"/>
    <property type="match status" value="1"/>
</dbReference>
<dbReference type="Gene3D" id="3.40.50.1820">
    <property type="entry name" value="alpha/beta hydrolase"/>
    <property type="match status" value="1"/>
</dbReference>
<dbReference type="FunFam" id="3.40.50.12780:FF:000012">
    <property type="entry name" value="Non-ribosomal peptide synthetase"/>
    <property type="match status" value="4"/>
</dbReference>
<dbReference type="InterPro" id="IPR042099">
    <property type="entry name" value="ANL_N_sf"/>
</dbReference>
<feature type="domain" description="Carrier" evidence="8">
    <location>
        <begin position="1242"/>
        <end position="1317"/>
    </location>
</feature>
<feature type="region of interest" description="Disordered" evidence="7">
    <location>
        <begin position="6062"/>
        <end position="6084"/>
    </location>
</feature>
<feature type="domain" description="Carrier" evidence="8">
    <location>
        <begin position="2305"/>
        <end position="2380"/>
    </location>
</feature>
<evidence type="ECO:0000256" key="4">
    <source>
        <dbReference type="ARBA" id="ARBA00022553"/>
    </source>
</evidence>
<dbReference type="KEGG" id="rpy:Y013_04265"/>
<dbReference type="Pfam" id="PF00550">
    <property type="entry name" value="PP-binding"/>
    <property type="match status" value="6"/>
</dbReference>
<dbReference type="Pfam" id="PF00975">
    <property type="entry name" value="Thioesterase"/>
    <property type="match status" value="1"/>
</dbReference>
<dbReference type="CDD" id="cd17646">
    <property type="entry name" value="A_NRPS_AB3403-like"/>
    <property type="match status" value="1"/>
</dbReference>
<keyword evidence="4" id="KW-0597">Phosphoprotein</keyword>
<dbReference type="InterPro" id="IPR009081">
    <property type="entry name" value="PP-bd_ACP"/>
</dbReference>
<dbReference type="InterPro" id="IPR000873">
    <property type="entry name" value="AMP-dep_synth/lig_dom"/>
</dbReference>
<dbReference type="Gene3D" id="1.10.1200.10">
    <property type="entry name" value="ACP-like"/>
    <property type="match status" value="5"/>
</dbReference>
<feature type="compositionally biased region" description="Basic and acidic residues" evidence="7">
    <location>
        <begin position="1"/>
        <end position="18"/>
    </location>
</feature>
<keyword evidence="6" id="KW-0045">Antibiotic biosynthesis</keyword>
<protein>
    <submittedName>
        <fullName evidence="9">Peptide synthetase</fullName>
    </submittedName>
</protein>
<dbReference type="InterPro" id="IPR023213">
    <property type="entry name" value="CAT-like_dom_sf"/>
</dbReference>
<dbReference type="NCBIfam" id="NF003417">
    <property type="entry name" value="PRK04813.1"/>
    <property type="match status" value="6"/>
</dbReference>
<comment type="similarity">
    <text evidence="2">Belongs to the ATP-dependent AMP-binding enzyme family.</text>
</comment>
<proteinExistence type="inferred from homology"/>